<dbReference type="Gene3D" id="1.10.260.40">
    <property type="entry name" value="lambda repressor-like DNA-binding domains"/>
    <property type="match status" value="1"/>
</dbReference>
<accession>A0ABZ1J7R9</accession>
<dbReference type="SMART" id="SM00530">
    <property type="entry name" value="HTH_XRE"/>
    <property type="match status" value="1"/>
</dbReference>
<organism evidence="2 3">
    <name type="scientific">Streptomyces tauricus</name>
    <dbReference type="NCBI Taxonomy" id="68274"/>
    <lineage>
        <taxon>Bacteria</taxon>
        <taxon>Bacillati</taxon>
        <taxon>Actinomycetota</taxon>
        <taxon>Actinomycetes</taxon>
        <taxon>Kitasatosporales</taxon>
        <taxon>Streptomycetaceae</taxon>
        <taxon>Streptomyces</taxon>
        <taxon>Streptomyces aurantiacus group</taxon>
    </lineage>
</organism>
<dbReference type="Pfam" id="PF13560">
    <property type="entry name" value="HTH_31"/>
    <property type="match status" value="1"/>
</dbReference>
<dbReference type="PANTHER" id="PTHR35010">
    <property type="entry name" value="BLL4672 PROTEIN-RELATED"/>
    <property type="match status" value="1"/>
</dbReference>
<dbReference type="Proteomes" id="UP001432166">
    <property type="component" value="Chromosome"/>
</dbReference>
<evidence type="ECO:0000313" key="2">
    <source>
        <dbReference type="EMBL" id="WTP47508.1"/>
    </source>
</evidence>
<dbReference type="InterPro" id="IPR041413">
    <property type="entry name" value="MLTR_LBD"/>
</dbReference>
<dbReference type="InterPro" id="IPR010982">
    <property type="entry name" value="Lambda_DNA-bd_dom_sf"/>
</dbReference>
<evidence type="ECO:0000259" key="1">
    <source>
        <dbReference type="PROSITE" id="PS50943"/>
    </source>
</evidence>
<dbReference type="PROSITE" id="PS50943">
    <property type="entry name" value="HTH_CROC1"/>
    <property type="match status" value="1"/>
</dbReference>
<dbReference type="RefSeq" id="WP_328936677.1">
    <property type="nucleotide sequence ID" value="NZ_CP108133.1"/>
</dbReference>
<keyword evidence="3" id="KW-1185">Reference proteome</keyword>
<evidence type="ECO:0000313" key="3">
    <source>
        <dbReference type="Proteomes" id="UP001432166"/>
    </source>
</evidence>
<dbReference type="CDD" id="cd00093">
    <property type="entry name" value="HTH_XRE"/>
    <property type="match status" value="1"/>
</dbReference>
<protein>
    <submittedName>
        <fullName evidence="2">Helix-turn-helix transcriptional regulator</fullName>
    </submittedName>
</protein>
<reference evidence="2" key="1">
    <citation type="submission" date="2022-10" db="EMBL/GenBank/DDBJ databases">
        <title>The complete genomes of actinobacterial strains from the NBC collection.</title>
        <authorList>
            <person name="Joergensen T.S."/>
            <person name="Alvarez Arevalo M."/>
            <person name="Sterndorff E.B."/>
            <person name="Faurdal D."/>
            <person name="Vuksanovic O."/>
            <person name="Mourched A.-S."/>
            <person name="Charusanti P."/>
            <person name="Shaw S."/>
            <person name="Blin K."/>
            <person name="Weber T."/>
        </authorList>
    </citation>
    <scope>NUCLEOTIDE SEQUENCE</scope>
    <source>
        <strain evidence="2">NBC_00189</strain>
    </source>
</reference>
<dbReference type="EMBL" id="CP108133">
    <property type="protein sequence ID" value="WTP47508.1"/>
    <property type="molecule type" value="Genomic_DNA"/>
</dbReference>
<dbReference type="Pfam" id="PF17765">
    <property type="entry name" value="MLTR_LBD"/>
    <property type="match status" value="1"/>
</dbReference>
<dbReference type="Gene3D" id="3.30.450.180">
    <property type="match status" value="1"/>
</dbReference>
<feature type="domain" description="HTH cro/C1-type" evidence="1">
    <location>
        <begin position="34"/>
        <end position="85"/>
    </location>
</feature>
<gene>
    <name evidence="2" type="ORF">OG288_03770</name>
</gene>
<sequence>MSPANPLGEFLRACRSQLTPADVGLGLGPGGRHRRVAGLRREEVSVLSQVSVDYYSRLEQGRERHPSPRTAEALAKALRLDPDTRNRLFLLAGLDPRLCSDDTRGHAHPELLRLLETANPSAAYALSPSFDVLAANAEARALLSPLGGVGGGGGVGGPAGVGGSAGVDAGASGSAGGQLNLIRALFTHPQAKSYYTEWPLAVTASLYALRLNAARLPGDIAIADLVADLSAGVADFATAWRDGSAAALERAYGTVVHPEAGRVALTYRVQGHPAAPGQRLLVGTPAPGSRSVEALVYLAAMAER</sequence>
<name>A0ABZ1J7R9_9ACTN</name>
<proteinExistence type="predicted"/>
<dbReference type="InterPro" id="IPR001387">
    <property type="entry name" value="Cro/C1-type_HTH"/>
</dbReference>
<dbReference type="PANTHER" id="PTHR35010:SF2">
    <property type="entry name" value="BLL4672 PROTEIN"/>
    <property type="match status" value="1"/>
</dbReference>
<dbReference type="SUPFAM" id="SSF47413">
    <property type="entry name" value="lambda repressor-like DNA-binding domains"/>
    <property type="match status" value="1"/>
</dbReference>